<dbReference type="EMBL" id="AP029267">
    <property type="protein sequence ID" value="BFG03160.1"/>
    <property type="molecule type" value="Genomic_DNA"/>
</dbReference>
<organism evidence="3 4">
    <name type="scientific">Drosophila madeirensis</name>
    <name type="common">Fruit fly</name>
    <dbReference type="NCBI Taxonomy" id="30013"/>
    <lineage>
        <taxon>Eukaryota</taxon>
        <taxon>Metazoa</taxon>
        <taxon>Ecdysozoa</taxon>
        <taxon>Arthropoda</taxon>
        <taxon>Hexapoda</taxon>
        <taxon>Insecta</taxon>
        <taxon>Pterygota</taxon>
        <taxon>Neoptera</taxon>
        <taxon>Endopterygota</taxon>
        <taxon>Diptera</taxon>
        <taxon>Brachycera</taxon>
        <taxon>Muscomorpha</taxon>
        <taxon>Ephydroidea</taxon>
        <taxon>Drosophilidae</taxon>
        <taxon>Drosophila</taxon>
        <taxon>Sophophora</taxon>
    </lineage>
</organism>
<feature type="compositionally biased region" description="Polar residues" evidence="1">
    <location>
        <begin position="110"/>
        <end position="130"/>
    </location>
</feature>
<feature type="region of interest" description="Disordered" evidence="1">
    <location>
        <begin position="386"/>
        <end position="446"/>
    </location>
</feature>
<protein>
    <recommendedName>
        <fullName evidence="2">Pre-C2HC domain-containing protein</fullName>
    </recommendedName>
</protein>
<reference evidence="3 4" key="1">
    <citation type="submission" date="2024-02" db="EMBL/GenBank/DDBJ databases">
        <title>A chromosome-level genome assembly of Drosophila madeirensis, a fruit fly species endemic to Madeira island.</title>
        <authorList>
            <person name="Tomihara K."/>
            <person name="Llopart A."/>
            <person name="Yamamoto D."/>
        </authorList>
    </citation>
    <scope>NUCLEOTIDE SEQUENCE [LARGE SCALE GENOMIC DNA]</scope>
    <source>
        <strain evidence="3 4">RF1</strain>
    </source>
</reference>
<dbReference type="SMART" id="SM00596">
    <property type="entry name" value="PRE_C2HC"/>
    <property type="match status" value="1"/>
</dbReference>
<evidence type="ECO:0000256" key="1">
    <source>
        <dbReference type="SAM" id="MobiDB-lite"/>
    </source>
</evidence>
<accession>A0AAU9G3R3</accession>
<dbReference type="PANTHER" id="PTHR33273:SF2">
    <property type="entry name" value="ENDONUCLEASE_EXONUCLEASE_PHOSPHATASE DOMAIN-CONTAINING PROTEIN"/>
    <property type="match status" value="1"/>
</dbReference>
<sequence length="541" mass="59586">MRQKTLTELLKEQQAKNAVELQLSAKLRAERDARKGKRSAIQGSTIAKPTAKMAASIISKATYRTRSKTNAADTPTSRNFFEILSDNESMAVDDCSVGESELELPVPDNRPSSDTRSAPVPNNSSVQNATSADAKIVRPVPIYIPNVREIVPLLQGIDAAIGVGLYDTNPTANGCLKVTCHTIDGHRKLVQMLSAKDSDGQGVDFHTFRLRSDKGLRVVIRHLHRSTPTAWVCEQLKAMGHVVRHISNIYKRFTKEPLDLFEVELEPKANNQSIFEVTAICSQQVKIEKPIRSPGVPQCHKCQMFGHTKNYCSRAVICVKCGDKHEPKDCPKEREETPKCANCGGAHVANYRGCTKFKEYCKKRESGLVKTTNMLSKLNLPTLPAAVGLRRPRVPPNMNQKGFPELQQSSRRRARSGARGPAPPGLQGSYASAVRCGQPQSSTQPLPVRQQVWQNATTYADVLAAEAVSRPGLGSQSVHSSDLSRKLDTLISLLTQERVQPAVAEATQRLENKMDQLVEQMTRLTECLLATIQANTLARNV</sequence>
<evidence type="ECO:0000259" key="2">
    <source>
        <dbReference type="SMART" id="SM00596"/>
    </source>
</evidence>
<gene>
    <name evidence="3" type="ORF">DMAD_02481</name>
</gene>
<dbReference type="AlphaFoldDB" id="A0AAU9G3R3"/>
<dbReference type="PANTHER" id="PTHR33273">
    <property type="entry name" value="DOMAIN-CONTAINING PROTEIN, PUTATIVE-RELATED"/>
    <property type="match status" value="1"/>
</dbReference>
<keyword evidence="4" id="KW-1185">Reference proteome</keyword>
<dbReference type="InterPro" id="IPR006579">
    <property type="entry name" value="Pre_C2HC_dom"/>
</dbReference>
<feature type="domain" description="Pre-C2HC" evidence="2">
    <location>
        <begin position="229"/>
        <end position="297"/>
    </location>
</feature>
<evidence type="ECO:0000313" key="4">
    <source>
        <dbReference type="Proteomes" id="UP001500889"/>
    </source>
</evidence>
<dbReference type="Proteomes" id="UP001500889">
    <property type="component" value="Chromosome E"/>
</dbReference>
<evidence type="ECO:0000313" key="3">
    <source>
        <dbReference type="EMBL" id="BFG03160.1"/>
    </source>
</evidence>
<dbReference type="Pfam" id="PF07530">
    <property type="entry name" value="PRE_C2HC"/>
    <property type="match status" value="1"/>
</dbReference>
<feature type="region of interest" description="Disordered" evidence="1">
    <location>
        <begin position="94"/>
        <end position="130"/>
    </location>
</feature>
<name>A0AAU9G3R3_DROMD</name>
<proteinExistence type="predicted"/>